<dbReference type="InterPro" id="IPR001638">
    <property type="entry name" value="Solute-binding_3/MltF_N"/>
</dbReference>
<dbReference type="PROSITE" id="PS50109">
    <property type="entry name" value="HIS_KIN"/>
    <property type="match status" value="1"/>
</dbReference>
<dbReference type="Gene3D" id="1.10.287.130">
    <property type="match status" value="1"/>
</dbReference>
<comment type="subcellular location">
    <subcellularLocation>
        <location evidence="2">Membrane</location>
    </subcellularLocation>
</comment>
<dbReference type="PROSITE" id="PS50112">
    <property type="entry name" value="PAS"/>
    <property type="match status" value="3"/>
</dbReference>
<dbReference type="Gene3D" id="3.30.565.10">
    <property type="entry name" value="Histidine kinase-like ATPase, C-terminal domain"/>
    <property type="match status" value="1"/>
</dbReference>
<evidence type="ECO:0000256" key="7">
    <source>
        <dbReference type="ARBA" id="ARBA00022741"/>
    </source>
</evidence>
<dbReference type="Gene3D" id="3.40.190.10">
    <property type="entry name" value="Periplasmic binding protein-like II"/>
    <property type="match status" value="2"/>
</dbReference>
<dbReference type="Proteomes" id="UP000482487">
    <property type="component" value="Unassembled WGS sequence"/>
</dbReference>
<evidence type="ECO:0000256" key="1">
    <source>
        <dbReference type="ARBA" id="ARBA00000085"/>
    </source>
</evidence>
<feature type="domain" description="Response regulatory" evidence="15">
    <location>
        <begin position="968"/>
        <end position="1087"/>
    </location>
</feature>
<dbReference type="GO" id="GO:0006355">
    <property type="term" value="P:regulation of DNA-templated transcription"/>
    <property type="evidence" value="ECO:0007669"/>
    <property type="project" value="InterPro"/>
</dbReference>
<comment type="catalytic activity">
    <reaction evidence="1">
        <text>ATP + protein L-histidine = ADP + protein N-phospho-L-histidine.</text>
        <dbReference type="EC" id="2.7.13.3"/>
    </reaction>
</comment>
<dbReference type="InterPro" id="IPR000700">
    <property type="entry name" value="PAS-assoc_C"/>
</dbReference>
<dbReference type="InterPro" id="IPR036097">
    <property type="entry name" value="HisK_dim/P_sf"/>
</dbReference>
<evidence type="ECO:0000256" key="11">
    <source>
        <dbReference type="ARBA" id="ARBA00023136"/>
    </source>
</evidence>
<dbReference type="NCBIfam" id="TIGR00229">
    <property type="entry name" value="sensory_box"/>
    <property type="match status" value="3"/>
</dbReference>
<evidence type="ECO:0000256" key="13">
    <source>
        <dbReference type="SAM" id="Phobius"/>
    </source>
</evidence>
<keyword evidence="6 13" id="KW-0812">Transmembrane</keyword>
<dbReference type="FunFam" id="3.30.565.10:FF:000010">
    <property type="entry name" value="Sensor histidine kinase RcsC"/>
    <property type="match status" value="1"/>
</dbReference>
<dbReference type="CDD" id="cd16922">
    <property type="entry name" value="HATPase_EvgS-ArcB-TorS-like"/>
    <property type="match status" value="1"/>
</dbReference>
<keyword evidence="9" id="KW-0067">ATP-binding</keyword>
<feature type="domain" description="PAS" evidence="16">
    <location>
        <begin position="326"/>
        <end position="379"/>
    </location>
</feature>
<dbReference type="SMART" id="SM00086">
    <property type="entry name" value="PAC"/>
    <property type="match status" value="3"/>
</dbReference>
<feature type="domain" description="PAS" evidence="16">
    <location>
        <begin position="455"/>
        <end position="527"/>
    </location>
</feature>
<dbReference type="InterPro" id="IPR003594">
    <property type="entry name" value="HATPase_dom"/>
</dbReference>
<dbReference type="SMART" id="SM00091">
    <property type="entry name" value="PAS"/>
    <property type="match status" value="3"/>
</dbReference>
<keyword evidence="11 13" id="KW-0472">Membrane</keyword>
<feature type="domain" description="PAC" evidence="17">
    <location>
        <begin position="402"/>
        <end position="454"/>
    </location>
</feature>
<evidence type="ECO:0000259" key="17">
    <source>
        <dbReference type="PROSITE" id="PS50113"/>
    </source>
</evidence>
<dbReference type="CDD" id="cd00082">
    <property type="entry name" value="HisKA"/>
    <property type="match status" value="1"/>
</dbReference>
<dbReference type="CDD" id="cd00130">
    <property type="entry name" value="PAS"/>
    <property type="match status" value="3"/>
</dbReference>
<dbReference type="PRINTS" id="PR00344">
    <property type="entry name" value="BCTRLSENSOR"/>
</dbReference>
<dbReference type="Gene3D" id="3.40.50.2300">
    <property type="match status" value="1"/>
</dbReference>
<feature type="domain" description="PAS" evidence="16">
    <location>
        <begin position="584"/>
        <end position="647"/>
    </location>
</feature>
<evidence type="ECO:0000313" key="19">
    <source>
        <dbReference type="Proteomes" id="UP000482487"/>
    </source>
</evidence>
<dbReference type="FunFam" id="1.10.287.130:FF:000004">
    <property type="entry name" value="Ethylene receptor 1"/>
    <property type="match status" value="1"/>
</dbReference>
<evidence type="ECO:0000256" key="5">
    <source>
        <dbReference type="ARBA" id="ARBA00022679"/>
    </source>
</evidence>
<dbReference type="SMART" id="SM00388">
    <property type="entry name" value="HisKA"/>
    <property type="match status" value="1"/>
</dbReference>
<dbReference type="InterPro" id="IPR003661">
    <property type="entry name" value="HisK_dim/P_dom"/>
</dbReference>
<evidence type="ECO:0000259" key="16">
    <source>
        <dbReference type="PROSITE" id="PS50112"/>
    </source>
</evidence>
<feature type="domain" description="Histidine kinase" evidence="14">
    <location>
        <begin position="726"/>
        <end position="946"/>
    </location>
</feature>
<dbReference type="SUPFAM" id="SSF47384">
    <property type="entry name" value="Homodimeric domain of signal transducing histidine kinase"/>
    <property type="match status" value="1"/>
</dbReference>
<evidence type="ECO:0000313" key="18">
    <source>
        <dbReference type="EMBL" id="MYL83537.1"/>
    </source>
</evidence>
<dbReference type="FunFam" id="3.30.450.20:FF:000099">
    <property type="entry name" value="Sensory box sensor histidine kinase"/>
    <property type="match status" value="1"/>
</dbReference>
<dbReference type="Pfam" id="PF02518">
    <property type="entry name" value="HATPase_c"/>
    <property type="match status" value="1"/>
</dbReference>
<dbReference type="SMART" id="SM00387">
    <property type="entry name" value="HATPase_c"/>
    <property type="match status" value="1"/>
</dbReference>
<dbReference type="Pfam" id="PF00512">
    <property type="entry name" value="HisKA"/>
    <property type="match status" value="1"/>
</dbReference>
<dbReference type="SUPFAM" id="SSF55874">
    <property type="entry name" value="ATPase domain of HSP90 chaperone/DNA topoisomerase II/histidine kinase"/>
    <property type="match status" value="1"/>
</dbReference>
<evidence type="ECO:0000256" key="10">
    <source>
        <dbReference type="ARBA" id="ARBA00022989"/>
    </source>
</evidence>
<feature type="transmembrane region" description="Helical" evidence="13">
    <location>
        <begin position="283"/>
        <end position="305"/>
    </location>
</feature>
<dbReference type="GO" id="GO:0005524">
    <property type="term" value="F:ATP binding"/>
    <property type="evidence" value="ECO:0007669"/>
    <property type="project" value="UniProtKB-KW"/>
</dbReference>
<dbReference type="InterPro" id="IPR005467">
    <property type="entry name" value="His_kinase_dom"/>
</dbReference>
<evidence type="ECO:0000256" key="8">
    <source>
        <dbReference type="ARBA" id="ARBA00022777"/>
    </source>
</evidence>
<evidence type="ECO:0000259" key="15">
    <source>
        <dbReference type="PROSITE" id="PS50110"/>
    </source>
</evidence>
<dbReference type="Pfam" id="PF00497">
    <property type="entry name" value="SBP_bac_3"/>
    <property type="match status" value="1"/>
</dbReference>
<dbReference type="InterPro" id="IPR035965">
    <property type="entry name" value="PAS-like_dom_sf"/>
</dbReference>
<dbReference type="EMBL" id="WVUD01000016">
    <property type="protein sequence ID" value="MYL83537.1"/>
    <property type="molecule type" value="Genomic_DNA"/>
</dbReference>
<keyword evidence="10 13" id="KW-1133">Transmembrane helix</keyword>
<dbReference type="SMART" id="SM00448">
    <property type="entry name" value="REC"/>
    <property type="match status" value="1"/>
</dbReference>
<dbReference type="PANTHER" id="PTHR43047">
    <property type="entry name" value="TWO-COMPONENT HISTIDINE PROTEIN KINASE"/>
    <property type="match status" value="1"/>
</dbReference>
<evidence type="ECO:0000256" key="12">
    <source>
        <dbReference type="PROSITE-ProRule" id="PRU00169"/>
    </source>
</evidence>
<sequence>MTFPLPRPAATPRTLRQRLQTLSRIVCVLLLVSTAPPSPARGESQPDARQPSSPKAITVVMDKDYPPYIFMASDGSAQGILVDAWKLWEEKTGVPVLLRPMDWNAAQQYLLDGKADIIDTLFRNADREKLYSFSQPYATIEVPVFVHNDLSGIHDLETLRGFTVGVKRGDSAVDYLSGRGILPLVAFDGYENIVRAARDGDVKVFCIDKPPALYYLYKYGLENEFRLAFTLYQGEFHRAVRKGNEALLKLVEDGFSRITPVQYDDIDKKWRGSTLFQSNTMRYSLWALVLVVSIAAILVAFNAMLRRTVRRQSSKLNQLLTAVGQSEERYRELVQSAASIILRLDIAGRVAFCNAFGLQFFGFFLEETLDKELGLLIDPPQTADPPWPAILAGLADAPEGVVSMTREQLRRNGESVWIAWAVRSLRDASGTAVEILCIGNDITDRKRTEEALRASEARYALVVRGANDGIWDWDLRTNIVYYSPRYLEILGYAPDEIQQLLDEWTKRIHPDDAETVIRANKRCADGEVDNFAVEYRMRHKDGAYRWIHGRGASLKDERGIVIRMAGTHTDITRRKRDEEALRESQDQLSKIFRFTPVGLAVTTRRDGRILDLNETCARMLGHVKADVMGRTTAEVGLWHSPQERETLLAEMARNGSILGKELELRHNNGTSVVVLYSAVPNHSYGEPCILSVLMDISERKAMEQALRRSRDAAETANKAKSEFLSTMSHEIRTPMNTILGMVDVLAATPLTTEQAHAIKAIELAGGNLLSLLNDILDLSQIEAGGVIMEEKICDPLEMANQLLDMMRPDAARKQLDLHLEIHGTLPPRLLCCPDRIRQILVNLLGNALKFTPKGEIVLEIGREEEPDGPRFRLAVRDTGIGIPLDKQALIFDRFTQANAAANRQYGGVGLGLAICKKLAEMMGGRIRVTSREGHGSTFTLTLPLRPASIPEADHVQPNPRHGKSQPANVLLVEDSPTNAEVMRLMLEGTPFEITWAPSGEAALAALGDKRFDVILMDVEMPGMDGYQTTRAVRQLEQETGRPRTPIVALTAHAFEEHRQRSLDAGCDDFQVKPIPKARLVSTLETWLALRP</sequence>
<feature type="domain" description="PAC" evidence="17">
    <location>
        <begin position="658"/>
        <end position="708"/>
    </location>
</feature>
<dbReference type="InterPro" id="IPR001789">
    <property type="entry name" value="Sig_transdc_resp-reg_receiver"/>
</dbReference>
<gene>
    <name evidence="18" type="ORF">GTA51_10420</name>
</gene>
<dbReference type="InterPro" id="IPR004358">
    <property type="entry name" value="Sig_transdc_His_kin-like_C"/>
</dbReference>
<evidence type="ECO:0000256" key="4">
    <source>
        <dbReference type="ARBA" id="ARBA00022553"/>
    </source>
</evidence>
<evidence type="ECO:0000259" key="14">
    <source>
        <dbReference type="PROSITE" id="PS50109"/>
    </source>
</evidence>
<dbReference type="GO" id="GO:0005886">
    <property type="term" value="C:plasma membrane"/>
    <property type="evidence" value="ECO:0007669"/>
    <property type="project" value="TreeGrafter"/>
</dbReference>
<accession>A0A7C9N0T5</accession>
<evidence type="ECO:0000256" key="9">
    <source>
        <dbReference type="ARBA" id="ARBA00022840"/>
    </source>
</evidence>
<dbReference type="InterPro" id="IPR036890">
    <property type="entry name" value="HATPase_C_sf"/>
</dbReference>
<feature type="domain" description="PAC" evidence="17">
    <location>
        <begin position="531"/>
        <end position="583"/>
    </location>
</feature>
<dbReference type="Gene3D" id="3.30.450.20">
    <property type="entry name" value="PAS domain"/>
    <property type="match status" value="3"/>
</dbReference>
<dbReference type="AlphaFoldDB" id="A0A7C9N0T5"/>
<protein>
    <recommendedName>
        <fullName evidence="3">histidine kinase</fullName>
        <ecNumber evidence="3">2.7.13.3</ecNumber>
    </recommendedName>
</protein>
<evidence type="ECO:0000256" key="6">
    <source>
        <dbReference type="ARBA" id="ARBA00022692"/>
    </source>
</evidence>
<dbReference type="InterPro" id="IPR013655">
    <property type="entry name" value="PAS_fold_3"/>
</dbReference>
<evidence type="ECO:0000256" key="3">
    <source>
        <dbReference type="ARBA" id="ARBA00012438"/>
    </source>
</evidence>
<dbReference type="CDD" id="cd13706">
    <property type="entry name" value="PBP2_HisK_like_1"/>
    <property type="match status" value="1"/>
</dbReference>
<dbReference type="Pfam" id="PF08447">
    <property type="entry name" value="PAS_3"/>
    <property type="match status" value="1"/>
</dbReference>
<dbReference type="CDD" id="cd17546">
    <property type="entry name" value="REC_hyHK_CKI1_RcsC-like"/>
    <property type="match status" value="1"/>
</dbReference>
<dbReference type="Pfam" id="PF13426">
    <property type="entry name" value="PAS_9"/>
    <property type="match status" value="1"/>
</dbReference>
<keyword evidence="5" id="KW-0808">Transferase</keyword>
<dbReference type="RefSeq" id="WP_160960886.1">
    <property type="nucleotide sequence ID" value="NZ_WVUD01000016.1"/>
</dbReference>
<dbReference type="Pfam" id="PF00989">
    <property type="entry name" value="PAS"/>
    <property type="match status" value="1"/>
</dbReference>
<proteinExistence type="predicted"/>
<feature type="modified residue" description="4-aspartylphosphate" evidence="12">
    <location>
        <position position="1017"/>
    </location>
</feature>
<keyword evidence="4 12" id="KW-0597">Phosphoprotein</keyword>
<keyword evidence="7" id="KW-0547">Nucleotide-binding</keyword>
<dbReference type="InterPro" id="IPR011006">
    <property type="entry name" value="CheY-like_superfamily"/>
</dbReference>
<dbReference type="InterPro" id="IPR000014">
    <property type="entry name" value="PAS"/>
</dbReference>
<dbReference type="InterPro" id="IPR001610">
    <property type="entry name" value="PAC"/>
</dbReference>
<organism evidence="18 19">
    <name type="scientific">Solidesulfovibrio aerotolerans</name>
    <dbReference type="NCBI Taxonomy" id="295255"/>
    <lineage>
        <taxon>Bacteria</taxon>
        <taxon>Pseudomonadati</taxon>
        <taxon>Thermodesulfobacteriota</taxon>
        <taxon>Desulfovibrionia</taxon>
        <taxon>Desulfovibrionales</taxon>
        <taxon>Desulfovibrionaceae</taxon>
        <taxon>Solidesulfovibrio</taxon>
    </lineage>
</organism>
<evidence type="ECO:0000256" key="2">
    <source>
        <dbReference type="ARBA" id="ARBA00004370"/>
    </source>
</evidence>
<dbReference type="SUPFAM" id="SSF52172">
    <property type="entry name" value="CheY-like"/>
    <property type="match status" value="1"/>
</dbReference>
<dbReference type="OrthoDB" id="5436879at2"/>
<dbReference type="EC" id="2.7.13.3" evidence="3"/>
<dbReference type="GO" id="GO:0000155">
    <property type="term" value="F:phosphorelay sensor kinase activity"/>
    <property type="evidence" value="ECO:0007669"/>
    <property type="project" value="InterPro"/>
</dbReference>
<dbReference type="SMART" id="SM00062">
    <property type="entry name" value="PBPb"/>
    <property type="match status" value="1"/>
</dbReference>
<dbReference type="GO" id="GO:0009927">
    <property type="term" value="F:histidine phosphotransfer kinase activity"/>
    <property type="evidence" value="ECO:0007669"/>
    <property type="project" value="TreeGrafter"/>
</dbReference>
<dbReference type="PROSITE" id="PS50110">
    <property type="entry name" value="RESPONSE_REGULATORY"/>
    <property type="match status" value="1"/>
</dbReference>
<dbReference type="PROSITE" id="PS50113">
    <property type="entry name" value="PAC"/>
    <property type="match status" value="3"/>
</dbReference>
<dbReference type="PANTHER" id="PTHR43047:SF72">
    <property type="entry name" value="OSMOSENSING HISTIDINE PROTEIN KINASE SLN1"/>
    <property type="match status" value="1"/>
</dbReference>
<dbReference type="SUPFAM" id="SSF55785">
    <property type="entry name" value="PYP-like sensor domain (PAS domain)"/>
    <property type="match status" value="3"/>
</dbReference>
<dbReference type="InterPro" id="IPR013767">
    <property type="entry name" value="PAS_fold"/>
</dbReference>
<dbReference type="Pfam" id="PF00072">
    <property type="entry name" value="Response_reg"/>
    <property type="match status" value="1"/>
</dbReference>
<reference evidence="18 19" key="1">
    <citation type="submission" date="2020-01" db="EMBL/GenBank/DDBJ databases">
        <title>Genome sequence of Desulfovibrio aerotolerans DSM 16695(T).</title>
        <authorList>
            <person name="Karnachuk O."/>
            <person name="Avakyan M."/>
            <person name="Mardanov A."/>
            <person name="Kadnikov V."/>
            <person name="Ravin N."/>
        </authorList>
    </citation>
    <scope>NUCLEOTIDE SEQUENCE [LARGE SCALE GENOMIC DNA]</scope>
    <source>
        <strain evidence="18 19">DSM 16695</strain>
    </source>
</reference>
<name>A0A7C9N0T5_9BACT</name>
<keyword evidence="8" id="KW-0418">Kinase</keyword>
<dbReference type="SUPFAM" id="SSF53850">
    <property type="entry name" value="Periplasmic binding protein-like II"/>
    <property type="match status" value="1"/>
</dbReference>
<keyword evidence="19" id="KW-1185">Reference proteome</keyword>
<comment type="caution">
    <text evidence="18">The sequence shown here is derived from an EMBL/GenBank/DDBJ whole genome shotgun (WGS) entry which is preliminary data.</text>
</comment>